<feature type="signal peptide" evidence="1">
    <location>
        <begin position="1"/>
        <end position="19"/>
    </location>
</feature>
<evidence type="ECO:0000313" key="2">
    <source>
        <dbReference type="EMBL" id="NLR89853.1"/>
    </source>
</evidence>
<evidence type="ECO:0000256" key="1">
    <source>
        <dbReference type="SAM" id="SignalP"/>
    </source>
</evidence>
<protein>
    <submittedName>
        <fullName evidence="2">DUF4374 domain-containing protein</fullName>
    </submittedName>
</protein>
<accession>A0A7X8XTZ7</accession>
<name>A0A7X8XTZ7_9BACT</name>
<sequence>MKNQLIKSILLGSALFSFASCEESSTTPTVETSYVVGIEAVSQIDVLLTAESLTEGEISPVGNGIEQPAWMSFYKAGNMVFAGGYSSDNIITAYNLQGENGGLVSSGQLVTDQGVYATTNIDDDTFIAVGAPREGFEERTVYFIDKNDVSISERKFTRIDERKDLDLVSFPTGVHQRGDKLFISYFLTGTGAVVPAFATPMADTAKIAVYEYPSMEFVKLIKDERTSEIGRYTSETAMQEDENGNIYTYSTSSLACGFLPTPTTPSGFLRINAGDTEFDDSYFFDFEAASGGYKINSAVYVGNGKMVVRVVMHDEVHWSTYSPNIAEEQAHLSYMIADLNTKEVTPVTGIPLTGGGWGFANLIKDGKVYVNISNDKGGHIYEINPETASATEGAMIVGHYAKGIFDLPIE</sequence>
<evidence type="ECO:0000313" key="3">
    <source>
        <dbReference type="Proteomes" id="UP000585050"/>
    </source>
</evidence>
<dbReference type="EMBL" id="JABAIL010000001">
    <property type="protein sequence ID" value="NLR89853.1"/>
    <property type="molecule type" value="Genomic_DNA"/>
</dbReference>
<comment type="caution">
    <text evidence="2">The sequence shown here is derived from an EMBL/GenBank/DDBJ whole genome shotgun (WGS) entry which is preliminary data.</text>
</comment>
<gene>
    <name evidence="2" type="ORF">HGP29_01490</name>
</gene>
<dbReference type="AlphaFoldDB" id="A0A7X8XTZ7"/>
<keyword evidence="3" id="KW-1185">Reference proteome</keyword>
<dbReference type="Proteomes" id="UP000585050">
    <property type="component" value="Unassembled WGS sequence"/>
</dbReference>
<reference evidence="2 3" key="1">
    <citation type="submission" date="2020-04" db="EMBL/GenBank/DDBJ databases">
        <title>Flammeovirga sp. SR4, a novel species isolated from seawater.</title>
        <authorList>
            <person name="Wang X."/>
        </authorList>
    </citation>
    <scope>NUCLEOTIDE SEQUENCE [LARGE SCALE GENOMIC DNA]</scope>
    <source>
        <strain evidence="2 3">SR4</strain>
    </source>
</reference>
<keyword evidence="1" id="KW-0732">Signal</keyword>
<proteinExistence type="predicted"/>
<dbReference type="Pfam" id="PF14298">
    <property type="entry name" value="DUF4374"/>
    <property type="match status" value="1"/>
</dbReference>
<dbReference type="InterPro" id="IPR025401">
    <property type="entry name" value="DUF4374"/>
</dbReference>
<feature type="chain" id="PRO_5031403388" evidence="1">
    <location>
        <begin position="20"/>
        <end position="410"/>
    </location>
</feature>
<dbReference type="PROSITE" id="PS51257">
    <property type="entry name" value="PROKAR_LIPOPROTEIN"/>
    <property type="match status" value="1"/>
</dbReference>
<organism evidence="2 3">
    <name type="scientific">Flammeovirga agarivorans</name>
    <dbReference type="NCBI Taxonomy" id="2726742"/>
    <lineage>
        <taxon>Bacteria</taxon>
        <taxon>Pseudomonadati</taxon>
        <taxon>Bacteroidota</taxon>
        <taxon>Cytophagia</taxon>
        <taxon>Cytophagales</taxon>
        <taxon>Flammeovirgaceae</taxon>
        <taxon>Flammeovirga</taxon>
    </lineage>
</organism>
<dbReference type="RefSeq" id="WP_168880537.1">
    <property type="nucleotide sequence ID" value="NZ_JABAIL010000001.1"/>
</dbReference>